<evidence type="ECO:0000313" key="2">
    <source>
        <dbReference type="Proteomes" id="UP000014500"/>
    </source>
</evidence>
<dbReference type="HOGENOM" id="CLU_1724605_0_0_1"/>
<reference evidence="2" key="1">
    <citation type="submission" date="2011-05" db="EMBL/GenBank/DDBJ databases">
        <authorList>
            <person name="Richards S.R."/>
            <person name="Qu J."/>
            <person name="Jiang H."/>
            <person name="Jhangiani S.N."/>
            <person name="Agravi P."/>
            <person name="Goodspeed R."/>
            <person name="Gross S."/>
            <person name="Mandapat C."/>
            <person name="Jackson L."/>
            <person name="Mathew T."/>
            <person name="Pu L."/>
            <person name="Thornton R."/>
            <person name="Saada N."/>
            <person name="Wilczek-Boney K.B."/>
            <person name="Lee S."/>
            <person name="Kovar C."/>
            <person name="Wu Y."/>
            <person name="Scherer S.E."/>
            <person name="Worley K.C."/>
            <person name="Muzny D.M."/>
            <person name="Gibbs R."/>
        </authorList>
    </citation>
    <scope>NUCLEOTIDE SEQUENCE</scope>
    <source>
        <strain evidence="2">Brora</strain>
    </source>
</reference>
<dbReference type="EMBL" id="JH431607">
    <property type="status" value="NOT_ANNOTATED_CDS"/>
    <property type="molecule type" value="Genomic_DNA"/>
</dbReference>
<name>T1IW55_STRMM</name>
<proteinExistence type="predicted"/>
<protein>
    <submittedName>
        <fullName evidence="1">Uncharacterized protein</fullName>
    </submittedName>
</protein>
<dbReference type="Proteomes" id="UP000014500">
    <property type="component" value="Unassembled WGS sequence"/>
</dbReference>
<dbReference type="AlphaFoldDB" id="T1IW55"/>
<dbReference type="EnsemblMetazoa" id="SMAR005415-RA">
    <property type="protein sequence ID" value="SMAR005415-PA"/>
    <property type="gene ID" value="SMAR005415"/>
</dbReference>
<evidence type="ECO:0000313" key="1">
    <source>
        <dbReference type="EnsemblMetazoa" id="SMAR005415-PA"/>
    </source>
</evidence>
<organism evidence="1 2">
    <name type="scientific">Strigamia maritima</name>
    <name type="common">European centipede</name>
    <name type="synonym">Geophilus maritimus</name>
    <dbReference type="NCBI Taxonomy" id="126957"/>
    <lineage>
        <taxon>Eukaryota</taxon>
        <taxon>Metazoa</taxon>
        <taxon>Ecdysozoa</taxon>
        <taxon>Arthropoda</taxon>
        <taxon>Myriapoda</taxon>
        <taxon>Chilopoda</taxon>
        <taxon>Pleurostigmophora</taxon>
        <taxon>Geophilomorpha</taxon>
        <taxon>Linotaeniidae</taxon>
        <taxon>Strigamia</taxon>
    </lineage>
</organism>
<sequence length="152" mass="17890">MCVQTHRCRSHEEAQLVDMGGGVESSIYRRAIQQLNIRFQTLTLKTKILSITLHVKNANLQHDKVYMAFYDSLSPDGIHNGRRKWTDQLFSWLGTRKKIFVRRQTRKWIFGLFGNHDRGLSSFKGEALNCKKRKIVWMIVLRPREVNSIQLF</sequence>
<accession>T1IW55</accession>
<keyword evidence="2" id="KW-1185">Reference proteome</keyword>
<reference evidence="1" key="2">
    <citation type="submission" date="2015-02" db="UniProtKB">
        <authorList>
            <consortium name="EnsemblMetazoa"/>
        </authorList>
    </citation>
    <scope>IDENTIFICATION</scope>
</reference>